<sequence length="171" mass="19932">MSPNKQYLNECFEYREGQIFWKYRPVSHFKRPRDCLMRNRRFAGCKAGTVHPDGYQQVKLDNVLYLTHRVIWVMHHGDIPNDKQVDHINHLRADNRIENLRLVSQLENSKNCAKSRNNKSGVTGVYFHSASGKWCAHIGSRHLGIFPDKAEAIRVRKQAEVEEGFHINHGI</sequence>
<reference evidence="2 3" key="1">
    <citation type="journal article" date="2015" name="Appl. Environ. Microbiol.">
        <title>The Enterobacterium Trabulsiella odontotermitis Presents Novel Adaptations Related to Its Association with Fungus-Growing Termites.</title>
        <authorList>
            <person name="Sapountzis P."/>
            <person name="Gruntjes T."/>
            <person name="Otani S."/>
            <person name="Estevez J."/>
            <person name="da Costa R.R."/>
            <person name="Plunkett G.3rd."/>
            <person name="Perna N.T."/>
            <person name="Poulsen M."/>
        </authorList>
    </citation>
    <scope>NUCLEOTIDE SEQUENCE [LARGE SCALE GENOMIC DNA]</scope>
    <source>
        <strain evidence="2 3">12</strain>
    </source>
</reference>
<keyword evidence="3" id="KW-1185">Reference proteome</keyword>
<dbReference type="AlphaFoldDB" id="A0A0L0GJW1"/>
<dbReference type="RefSeq" id="WP_072092107.1">
    <property type="nucleotide sequence ID" value="NZ_JNGI01000162.1"/>
</dbReference>
<accession>A0A0L0GJW1</accession>
<dbReference type="Gene3D" id="3.90.75.20">
    <property type="match status" value="1"/>
</dbReference>
<organism evidence="2 3">
    <name type="scientific">Trabulsiella odontotermitis</name>
    <dbReference type="NCBI Taxonomy" id="379893"/>
    <lineage>
        <taxon>Bacteria</taxon>
        <taxon>Pseudomonadati</taxon>
        <taxon>Pseudomonadota</taxon>
        <taxon>Gammaproteobacteria</taxon>
        <taxon>Enterobacterales</taxon>
        <taxon>Enterobacteriaceae</taxon>
        <taxon>Trabulsiella</taxon>
    </lineage>
</organism>
<gene>
    <name evidence="2" type="ORF">GM31_07505</name>
</gene>
<evidence type="ECO:0000313" key="2">
    <source>
        <dbReference type="EMBL" id="KNC89425.1"/>
    </source>
</evidence>
<proteinExistence type="predicted"/>
<dbReference type="PATRIC" id="fig|379893.4.peg.1534"/>
<dbReference type="Proteomes" id="UP000037393">
    <property type="component" value="Unassembled WGS sequence"/>
</dbReference>
<feature type="domain" description="HNH nuclease" evidence="1">
    <location>
        <begin position="65"/>
        <end position="109"/>
    </location>
</feature>
<dbReference type="SUPFAM" id="SSF54060">
    <property type="entry name" value="His-Me finger endonucleases"/>
    <property type="match status" value="1"/>
</dbReference>
<dbReference type="Pfam" id="PF13392">
    <property type="entry name" value="HNH_3"/>
    <property type="match status" value="1"/>
</dbReference>
<evidence type="ECO:0000259" key="1">
    <source>
        <dbReference type="Pfam" id="PF13392"/>
    </source>
</evidence>
<dbReference type="InterPro" id="IPR044925">
    <property type="entry name" value="His-Me_finger_sf"/>
</dbReference>
<protein>
    <recommendedName>
        <fullName evidence="1">HNH nuclease domain-containing protein</fullName>
    </recommendedName>
</protein>
<name>A0A0L0GJW1_9ENTR</name>
<dbReference type="OrthoDB" id="388551at2"/>
<dbReference type="EMBL" id="JNGI01000162">
    <property type="protein sequence ID" value="KNC89425.1"/>
    <property type="molecule type" value="Genomic_DNA"/>
</dbReference>
<evidence type="ECO:0000313" key="3">
    <source>
        <dbReference type="Proteomes" id="UP000037393"/>
    </source>
</evidence>
<dbReference type="InterPro" id="IPR003615">
    <property type="entry name" value="HNH_nuc"/>
</dbReference>
<comment type="caution">
    <text evidence="2">The sequence shown here is derived from an EMBL/GenBank/DDBJ whole genome shotgun (WGS) entry which is preliminary data.</text>
</comment>